<dbReference type="InterPro" id="IPR051045">
    <property type="entry name" value="TonB-dependent_transducer"/>
</dbReference>
<evidence type="ECO:0000256" key="3">
    <source>
        <dbReference type="ARBA" id="ARBA00022448"/>
    </source>
</evidence>
<reference evidence="12" key="1">
    <citation type="submission" date="2022-07" db="EMBL/GenBank/DDBJ databases">
        <title>Isolation, identification, and degradation of a PFOSA degrading strain from sewage treatment plant.</title>
        <authorList>
            <person name="Zhang L."/>
            <person name="Huo Y."/>
        </authorList>
    </citation>
    <scope>NUCLEOTIDE SEQUENCE</scope>
    <source>
        <strain evidence="12">C1</strain>
    </source>
</reference>
<keyword evidence="9" id="KW-0472">Membrane</keyword>
<keyword evidence="10" id="KW-0732">Signal</keyword>
<dbReference type="Gene3D" id="3.30.1150.10">
    <property type="match status" value="1"/>
</dbReference>
<evidence type="ECO:0000256" key="7">
    <source>
        <dbReference type="ARBA" id="ARBA00022927"/>
    </source>
</evidence>
<feature type="signal peptide" evidence="10">
    <location>
        <begin position="1"/>
        <end position="22"/>
    </location>
</feature>
<dbReference type="SUPFAM" id="SSF74653">
    <property type="entry name" value="TolA/TonB C-terminal domain"/>
    <property type="match status" value="1"/>
</dbReference>
<evidence type="ECO:0000256" key="6">
    <source>
        <dbReference type="ARBA" id="ARBA00022692"/>
    </source>
</evidence>
<evidence type="ECO:0000256" key="10">
    <source>
        <dbReference type="SAM" id="SignalP"/>
    </source>
</evidence>
<keyword evidence="8" id="KW-1133">Transmembrane helix</keyword>
<gene>
    <name evidence="12" type="ORF">NOX80_08135</name>
</gene>
<dbReference type="PANTHER" id="PTHR33446">
    <property type="entry name" value="PROTEIN TONB-RELATED"/>
    <property type="match status" value="1"/>
</dbReference>
<feature type="chain" id="PRO_5046132700" evidence="10">
    <location>
        <begin position="23"/>
        <end position="224"/>
    </location>
</feature>
<evidence type="ECO:0000313" key="12">
    <source>
        <dbReference type="EMBL" id="UUC47154.1"/>
    </source>
</evidence>
<keyword evidence="4" id="KW-1003">Cell membrane</keyword>
<evidence type="ECO:0000256" key="1">
    <source>
        <dbReference type="ARBA" id="ARBA00004383"/>
    </source>
</evidence>
<dbReference type="EMBL" id="CP101751">
    <property type="protein sequence ID" value="UUC47154.1"/>
    <property type="molecule type" value="Genomic_DNA"/>
</dbReference>
<dbReference type="RefSeq" id="WP_256552790.1">
    <property type="nucleotide sequence ID" value="NZ_CP101751.1"/>
</dbReference>
<feature type="domain" description="TonB C-terminal" evidence="11">
    <location>
        <begin position="158"/>
        <end position="222"/>
    </location>
</feature>
<evidence type="ECO:0000256" key="9">
    <source>
        <dbReference type="ARBA" id="ARBA00023136"/>
    </source>
</evidence>
<comment type="similarity">
    <text evidence="2">Belongs to the TonB family.</text>
</comment>
<dbReference type="NCBIfam" id="TIGR01352">
    <property type="entry name" value="tonB_Cterm"/>
    <property type="match status" value="1"/>
</dbReference>
<keyword evidence="6" id="KW-0812">Transmembrane</keyword>
<dbReference type="InterPro" id="IPR006260">
    <property type="entry name" value="TonB/TolA_C"/>
</dbReference>
<proteinExistence type="inferred from homology"/>
<evidence type="ECO:0000256" key="8">
    <source>
        <dbReference type="ARBA" id="ARBA00022989"/>
    </source>
</evidence>
<evidence type="ECO:0000256" key="4">
    <source>
        <dbReference type="ARBA" id="ARBA00022475"/>
    </source>
</evidence>
<dbReference type="PANTHER" id="PTHR33446:SF2">
    <property type="entry name" value="PROTEIN TONB"/>
    <property type="match status" value="1"/>
</dbReference>
<keyword evidence="5" id="KW-0997">Cell inner membrane</keyword>
<evidence type="ECO:0000256" key="2">
    <source>
        <dbReference type="ARBA" id="ARBA00006555"/>
    </source>
</evidence>
<dbReference type="Proteomes" id="UP001059844">
    <property type="component" value="Chromosome"/>
</dbReference>
<sequence length="224" mass="25551">MITRLQTLAVCLLISAVSFAQSAVNYEGETINRLDKDGKKYGVWKLFDKERDIVINGKMENDAFVSNIEYFYKNKLVVTFDTATKAYVFYEGVKGTPVTIERKENKPSDVVKEDGEVLNEKNRNLFFSVLEMKPTFYGGDAAMRKFLANEMNKKMWNFSGKVKLTWQVDTSGLVKNIKVLSSENEALNEDAIRIIEKMPRWQPGIQNGRLIKANFSTTISFNGN</sequence>
<evidence type="ECO:0000256" key="5">
    <source>
        <dbReference type="ARBA" id="ARBA00022519"/>
    </source>
</evidence>
<protein>
    <submittedName>
        <fullName evidence="12">Energy transducer TonB</fullName>
    </submittedName>
</protein>
<organism evidence="12 13">
    <name type="scientific">Flavobacterium cerinum</name>
    <dbReference type="NCBI Taxonomy" id="2502784"/>
    <lineage>
        <taxon>Bacteria</taxon>
        <taxon>Pseudomonadati</taxon>
        <taxon>Bacteroidota</taxon>
        <taxon>Flavobacteriia</taxon>
        <taxon>Flavobacteriales</taxon>
        <taxon>Flavobacteriaceae</taxon>
        <taxon>Flavobacterium</taxon>
    </lineage>
</organism>
<keyword evidence="3" id="KW-0813">Transport</keyword>
<keyword evidence="7" id="KW-0653">Protein transport</keyword>
<keyword evidence="13" id="KW-1185">Reference proteome</keyword>
<dbReference type="InterPro" id="IPR037682">
    <property type="entry name" value="TonB_C"/>
</dbReference>
<evidence type="ECO:0000313" key="13">
    <source>
        <dbReference type="Proteomes" id="UP001059844"/>
    </source>
</evidence>
<name>A0ABY5IWF8_9FLAO</name>
<comment type="subcellular location">
    <subcellularLocation>
        <location evidence="1">Cell inner membrane</location>
        <topology evidence="1">Single-pass membrane protein</topology>
        <orientation evidence="1">Periplasmic side</orientation>
    </subcellularLocation>
</comment>
<dbReference type="Pfam" id="PF03544">
    <property type="entry name" value="TonB_C"/>
    <property type="match status" value="1"/>
</dbReference>
<accession>A0ABY5IWF8</accession>
<evidence type="ECO:0000259" key="11">
    <source>
        <dbReference type="Pfam" id="PF03544"/>
    </source>
</evidence>